<evidence type="ECO:0000313" key="3">
    <source>
        <dbReference type="EnsemblPlants" id="KQK01630"/>
    </source>
</evidence>
<reference evidence="2" key="2">
    <citation type="submission" date="2017-06" db="EMBL/GenBank/DDBJ databases">
        <title>WGS assembly of Brachypodium distachyon.</title>
        <authorList>
            <consortium name="The International Brachypodium Initiative"/>
            <person name="Lucas S."/>
            <person name="Harmon-Smith M."/>
            <person name="Lail K."/>
            <person name="Tice H."/>
            <person name="Grimwood J."/>
            <person name="Bruce D."/>
            <person name="Barry K."/>
            <person name="Shu S."/>
            <person name="Lindquist E."/>
            <person name="Wang M."/>
            <person name="Pitluck S."/>
            <person name="Vogel J.P."/>
            <person name="Garvin D.F."/>
            <person name="Mockler T.C."/>
            <person name="Schmutz J."/>
            <person name="Rokhsar D."/>
            <person name="Bevan M.W."/>
        </authorList>
    </citation>
    <scope>NUCLEOTIDE SEQUENCE</scope>
    <source>
        <strain evidence="2">Bd21</strain>
    </source>
</reference>
<reference evidence="2 3" key="1">
    <citation type="journal article" date="2010" name="Nature">
        <title>Genome sequencing and analysis of the model grass Brachypodium distachyon.</title>
        <authorList>
            <consortium name="International Brachypodium Initiative"/>
        </authorList>
    </citation>
    <scope>NUCLEOTIDE SEQUENCE [LARGE SCALE GENOMIC DNA]</scope>
    <source>
        <strain evidence="2 3">Bd21</strain>
    </source>
</reference>
<dbReference type="InParanoid" id="A0A0Q3MBE8"/>
<name>A0A0Q3MBE8_BRADI</name>
<evidence type="ECO:0000313" key="4">
    <source>
        <dbReference type="Proteomes" id="UP000008810"/>
    </source>
</evidence>
<organism evidence="2">
    <name type="scientific">Brachypodium distachyon</name>
    <name type="common">Purple false brome</name>
    <name type="synonym">Trachynia distachya</name>
    <dbReference type="NCBI Taxonomy" id="15368"/>
    <lineage>
        <taxon>Eukaryota</taxon>
        <taxon>Viridiplantae</taxon>
        <taxon>Streptophyta</taxon>
        <taxon>Embryophyta</taxon>
        <taxon>Tracheophyta</taxon>
        <taxon>Spermatophyta</taxon>
        <taxon>Magnoliopsida</taxon>
        <taxon>Liliopsida</taxon>
        <taxon>Poales</taxon>
        <taxon>Poaceae</taxon>
        <taxon>BOP clade</taxon>
        <taxon>Pooideae</taxon>
        <taxon>Stipodae</taxon>
        <taxon>Brachypodieae</taxon>
        <taxon>Brachypodium</taxon>
    </lineage>
</organism>
<feature type="region of interest" description="Disordered" evidence="1">
    <location>
        <begin position="75"/>
        <end position="101"/>
    </location>
</feature>
<feature type="compositionally biased region" description="Basic and acidic residues" evidence="1">
    <location>
        <begin position="75"/>
        <end position="89"/>
    </location>
</feature>
<sequence>MASGDKGISERGKGVELWRRGRGAKPEPEKRGWRGCGVGPSWMGHVLGLHVLGWSAGLTLARHFVSVQDGVAVGSREHHEATVPHKSPDRPTGSPAPGATSPGGWLRCCSDPLVARFRCFRTRSLGTHRTRSSPMVFWSQKSSLAQKPMWDKARASGTAELADAPTARKCVLCKTMFVAWNFQLKKLRSG</sequence>
<dbReference type="EMBL" id="CM000882">
    <property type="protein sequence ID" value="KQK01630.1"/>
    <property type="molecule type" value="Genomic_DNA"/>
</dbReference>
<keyword evidence="4" id="KW-1185">Reference proteome</keyword>
<feature type="region of interest" description="Disordered" evidence="1">
    <location>
        <begin position="1"/>
        <end position="32"/>
    </location>
</feature>
<feature type="compositionally biased region" description="Low complexity" evidence="1">
    <location>
        <begin position="91"/>
        <end position="101"/>
    </location>
</feature>
<proteinExistence type="predicted"/>
<feature type="compositionally biased region" description="Basic and acidic residues" evidence="1">
    <location>
        <begin position="7"/>
        <end position="32"/>
    </location>
</feature>
<dbReference type="AlphaFoldDB" id="A0A0Q3MBE8"/>
<gene>
    <name evidence="2" type="ORF">BRADI_3g57225v3</name>
</gene>
<protein>
    <submittedName>
        <fullName evidence="2 3">Uncharacterized protein</fullName>
    </submittedName>
</protein>
<dbReference type="EnsemblPlants" id="KQK01630">
    <property type="protein sequence ID" value="KQK01630"/>
    <property type="gene ID" value="BRADI_3g57225v3"/>
</dbReference>
<accession>A0A0Q3MBE8</accession>
<dbReference type="Gramene" id="KQK01630">
    <property type="protein sequence ID" value="KQK01630"/>
    <property type="gene ID" value="BRADI_3g57225v3"/>
</dbReference>
<evidence type="ECO:0000256" key="1">
    <source>
        <dbReference type="SAM" id="MobiDB-lite"/>
    </source>
</evidence>
<dbReference type="Proteomes" id="UP000008810">
    <property type="component" value="Chromosome 3"/>
</dbReference>
<reference evidence="3" key="3">
    <citation type="submission" date="2018-08" db="UniProtKB">
        <authorList>
            <consortium name="EnsemblPlants"/>
        </authorList>
    </citation>
    <scope>IDENTIFICATION</scope>
    <source>
        <strain evidence="3">cv. Bd21</strain>
    </source>
</reference>
<evidence type="ECO:0000313" key="2">
    <source>
        <dbReference type="EMBL" id="KQK01630.1"/>
    </source>
</evidence>